<organism evidence="9 10">
    <name type="scientific">Candidatus Segetimicrobium genomatis</name>
    <dbReference type="NCBI Taxonomy" id="2569760"/>
    <lineage>
        <taxon>Bacteria</taxon>
        <taxon>Bacillati</taxon>
        <taxon>Candidatus Sysuimicrobiota</taxon>
        <taxon>Candidatus Sysuimicrobiia</taxon>
        <taxon>Candidatus Sysuimicrobiales</taxon>
        <taxon>Candidatus Segetimicrobiaceae</taxon>
        <taxon>Candidatus Segetimicrobium</taxon>
    </lineage>
</organism>
<dbReference type="InterPro" id="IPR000515">
    <property type="entry name" value="MetI-like"/>
</dbReference>
<dbReference type="PANTHER" id="PTHR30151">
    <property type="entry name" value="ALKANE SULFONATE ABC TRANSPORTER-RELATED, MEMBRANE SUBUNIT"/>
    <property type="match status" value="1"/>
</dbReference>
<dbReference type="PROSITE" id="PS50928">
    <property type="entry name" value="ABC_TM1"/>
    <property type="match status" value="1"/>
</dbReference>
<gene>
    <name evidence="9" type="ORF">E6H04_01075</name>
</gene>
<feature type="transmembrane region" description="Helical" evidence="7">
    <location>
        <begin position="95"/>
        <end position="117"/>
    </location>
</feature>
<feature type="transmembrane region" description="Helical" evidence="7">
    <location>
        <begin position="188"/>
        <end position="207"/>
    </location>
</feature>
<keyword evidence="5 7" id="KW-1133">Transmembrane helix</keyword>
<evidence type="ECO:0000256" key="4">
    <source>
        <dbReference type="ARBA" id="ARBA00022692"/>
    </source>
</evidence>
<accession>A0A537JM56</accession>
<evidence type="ECO:0000256" key="3">
    <source>
        <dbReference type="ARBA" id="ARBA00022475"/>
    </source>
</evidence>
<dbReference type="Pfam" id="PF00528">
    <property type="entry name" value="BPD_transp_1"/>
    <property type="match status" value="1"/>
</dbReference>
<reference evidence="9 10" key="1">
    <citation type="journal article" date="2019" name="Nat. Microbiol.">
        <title>Mediterranean grassland soil C-N compound turnover is dependent on rainfall and depth, and is mediated by genomically divergent microorganisms.</title>
        <authorList>
            <person name="Diamond S."/>
            <person name="Andeer P.F."/>
            <person name="Li Z."/>
            <person name="Crits-Christoph A."/>
            <person name="Burstein D."/>
            <person name="Anantharaman K."/>
            <person name="Lane K.R."/>
            <person name="Thomas B.C."/>
            <person name="Pan C."/>
            <person name="Northen T.R."/>
            <person name="Banfield J.F."/>
        </authorList>
    </citation>
    <scope>NUCLEOTIDE SEQUENCE [LARGE SCALE GENOMIC DNA]</scope>
    <source>
        <strain evidence="9">NP_7</strain>
    </source>
</reference>
<evidence type="ECO:0000256" key="5">
    <source>
        <dbReference type="ARBA" id="ARBA00022989"/>
    </source>
</evidence>
<evidence type="ECO:0000256" key="7">
    <source>
        <dbReference type="RuleBase" id="RU363032"/>
    </source>
</evidence>
<comment type="similarity">
    <text evidence="7">Belongs to the binding-protein-dependent transport system permease family.</text>
</comment>
<feature type="transmembrane region" description="Helical" evidence="7">
    <location>
        <begin position="123"/>
        <end position="142"/>
    </location>
</feature>
<dbReference type="EMBL" id="VBAO01000025">
    <property type="protein sequence ID" value="TMI84560.1"/>
    <property type="molecule type" value="Genomic_DNA"/>
</dbReference>
<dbReference type="SUPFAM" id="SSF161098">
    <property type="entry name" value="MetI-like"/>
    <property type="match status" value="1"/>
</dbReference>
<feature type="transmembrane region" description="Helical" evidence="7">
    <location>
        <begin position="12"/>
        <end position="36"/>
    </location>
</feature>
<feature type="domain" description="ABC transmembrane type-1" evidence="8">
    <location>
        <begin position="57"/>
        <end position="237"/>
    </location>
</feature>
<sequence length="254" mass="27816">MSGRISPAAIRLASVLAGLVAWEIYGRAIHTVIFAYPSTIGRALIELTRTGELPFYLRGSLVVLALGLGLAIVIGIPVGILMARRATVEYALEPYINALYSTPTVALIPLIVLWAGFQVKAKVILVFLFCVFPILINTYQGVKNTDARLLEVARSFCAGEWSMWRDLMVPSAAPYILAGIRLGIGRGLVGMVVAEFYTAITGLGYMIVQYANNFRTDRLFVPIVVLMILGVGLTSLLRRIERSVAPWLHVAQHE</sequence>
<dbReference type="GO" id="GO:0005886">
    <property type="term" value="C:plasma membrane"/>
    <property type="evidence" value="ECO:0007669"/>
    <property type="project" value="UniProtKB-SubCell"/>
</dbReference>
<dbReference type="InterPro" id="IPR035906">
    <property type="entry name" value="MetI-like_sf"/>
</dbReference>
<keyword evidence="6 7" id="KW-0472">Membrane</keyword>
<evidence type="ECO:0000256" key="6">
    <source>
        <dbReference type="ARBA" id="ARBA00023136"/>
    </source>
</evidence>
<evidence type="ECO:0000256" key="1">
    <source>
        <dbReference type="ARBA" id="ARBA00004651"/>
    </source>
</evidence>
<proteinExistence type="inferred from homology"/>
<name>A0A537JM56_9BACT</name>
<comment type="caution">
    <text evidence="9">The sequence shown here is derived from an EMBL/GenBank/DDBJ whole genome shotgun (WGS) entry which is preliminary data.</text>
</comment>
<evidence type="ECO:0000259" key="8">
    <source>
        <dbReference type="PROSITE" id="PS50928"/>
    </source>
</evidence>
<feature type="transmembrane region" description="Helical" evidence="7">
    <location>
        <begin position="219"/>
        <end position="237"/>
    </location>
</feature>
<evidence type="ECO:0000256" key="2">
    <source>
        <dbReference type="ARBA" id="ARBA00022448"/>
    </source>
</evidence>
<comment type="subcellular location">
    <subcellularLocation>
        <location evidence="1 7">Cell membrane</location>
        <topology evidence="1 7">Multi-pass membrane protein</topology>
    </subcellularLocation>
</comment>
<dbReference type="CDD" id="cd06261">
    <property type="entry name" value="TM_PBP2"/>
    <property type="match status" value="1"/>
</dbReference>
<keyword evidence="2 7" id="KW-0813">Transport</keyword>
<dbReference type="GO" id="GO:0055085">
    <property type="term" value="P:transmembrane transport"/>
    <property type="evidence" value="ECO:0007669"/>
    <property type="project" value="InterPro"/>
</dbReference>
<keyword evidence="4 7" id="KW-0812">Transmembrane</keyword>
<dbReference type="Gene3D" id="1.10.3720.10">
    <property type="entry name" value="MetI-like"/>
    <property type="match status" value="1"/>
</dbReference>
<evidence type="ECO:0000313" key="10">
    <source>
        <dbReference type="Proteomes" id="UP000320048"/>
    </source>
</evidence>
<dbReference type="Proteomes" id="UP000320048">
    <property type="component" value="Unassembled WGS sequence"/>
</dbReference>
<protein>
    <submittedName>
        <fullName evidence="9">ABC transporter permease</fullName>
    </submittedName>
</protein>
<feature type="transmembrane region" description="Helical" evidence="7">
    <location>
        <begin position="56"/>
        <end position="83"/>
    </location>
</feature>
<keyword evidence="3" id="KW-1003">Cell membrane</keyword>
<dbReference type="AlphaFoldDB" id="A0A537JM56"/>
<evidence type="ECO:0000313" key="9">
    <source>
        <dbReference type="EMBL" id="TMI84560.1"/>
    </source>
</evidence>
<dbReference type="PANTHER" id="PTHR30151:SF41">
    <property type="entry name" value="ABC TRANSPORTER PERMEASE PROTEIN"/>
    <property type="match status" value="1"/>
</dbReference>